<dbReference type="Pfam" id="PF12697">
    <property type="entry name" value="Abhydrolase_6"/>
    <property type="match status" value="1"/>
</dbReference>
<dbReference type="InterPro" id="IPR029058">
    <property type="entry name" value="AB_hydrolase_fold"/>
</dbReference>
<evidence type="ECO:0000313" key="2">
    <source>
        <dbReference type="EMBL" id="KAK9722496.1"/>
    </source>
</evidence>
<accession>A0ABR2W8D8</accession>
<dbReference type="InterPro" id="IPR000073">
    <property type="entry name" value="AB_hydrolase_1"/>
</dbReference>
<reference evidence="2 3" key="1">
    <citation type="submission" date="2023-04" db="EMBL/GenBank/DDBJ databases">
        <title>Genome of Basidiobolus ranarum AG-B5.</title>
        <authorList>
            <person name="Stajich J.E."/>
            <person name="Carter-House D."/>
            <person name="Gryganskyi A."/>
        </authorList>
    </citation>
    <scope>NUCLEOTIDE SEQUENCE [LARGE SCALE GENOMIC DNA]</scope>
    <source>
        <strain evidence="2 3">AG-B5</strain>
    </source>
</reference>
<feature type="domain" description="AB hydrolase-1" evidence="1">
    <location>
        <begin position="4"/>
        <end position="230"/>
    </location>
</feature>
<dbReference type="SUPFAM" id="SSF53474">
    <property type="entry name" value="alpha/beta-Hydrolases"/>
    <property type="match status" value="1"/>
</dbReference>
<proteinExistence type="predicted"/>
<dbReference type="Proteomes" id="UP001479436">
    <property type="component" value="Unassembled WGS sequence"/>
</dbReference>
<dbReference type="EMBL" id="JASJQH010006947">
    <property type="protein sequence ID" value="KAK9722496.1"/>
    <property type="molecule type" value="Genomic_DNA"/>
</dbReference>
<dbReference type="InterPro" id="IPR045889">
    <property type="entry name" value="MES/HNL"/>
</dbReference>
<sequence length="242" mass="26777">MSIFVLIHGAEMGLWAWEKLVPYLESLGHQVVTFDLPGSYEHVCEAKNVTLASYVSFTVQAIQDLGKPVFLVGHSFAGMVISQVGELIPDRIQALIYLTAFLPMDGQSGSDLVQRDAAGELKDAIVIVDEDRCQTKPEAIKDIFLNDCTPETVQWGISRCRPQIYKVMRETVKLSDEKFGKLKKVYISCLKDRAISPALQKLMYTSTPCDEVLTLDAGHVPSLSIPSELANLLGTIANKYEP</sequence>
<protein>
    <recommendedName>
        <fullName evidence="1">AB hydrolase-1 domain-containing protein</fullName>
    </recommendedName>
</protein>
<evidence type="ECO:0000259" key="1">
    <source>
        <dbReference type="Pfam" id="PF12697"/>
    </source>
</evidence>
<organism evidence="2 3">
    <name type="scientific">Basidiobolus ranarum</name>
    <dbReference type="NCBI Taxonomy" id="34480"/>
    <lineage>
        <taxon>Eukaryota</taxon>
        <taxon>Fungi</taxon>
        <taxon>Fungi incertae sedis</taxon>
        <taxon>Zoopagomycota</taxon>
        <taxon>Entomophthoromycotina</taxon>
        <taxon>Basidiobolomycetes</taxon>
        <taxon>Basidiobolales</taxon>
        <taxon>Basidiobolaceae</taxon>
        <taxon>Basidiobolus</taxon>
    </lineage>
</organism>
<evidence type="ECO:0000313" key="3">
    <source>
        <dbReference type="Proteomes" id="UP001479436"/>
    </source>
</evidence>
<name>A0ABR2W8D8_9FUNG</name>
<keyword evidence="3" id="KW-1185">Reference proteome</keyword>
<dbReference type="PANTHER" id="PTHR10992">
    <property type="entry name" value="METHYLESTERASE FAMILY MEMBER"/>
    <property type="match status" value="1"/>
</dbReference>
<comment type="caution">
    <text evidence="2">The sequence shown here is derived from an EMBL/GenBank/DDBJ whole genome shotgun (WGS) entry which is preliminary data.</text>
</comment>
<gene>
    <name evidence="2" type="ORF">K7432_002600</name>
</gene>
<dbReference type="PANTHER" id="PTHR10992:SF1086">
    <property type="entry name" value="AB HYDROLASE-1 DOMAIN-CONTAINING PROTEIN"/>
    <property type="match status" value="1"/>
</dbReference>
<dbReference type="Gene3D" id="3.40.50.1820">
    <property type="entry name" value="alpha/beta hydrolase"/>
    <property type="match status" value="1"/>
</dbReference>